<gene>
    <name evidence="1" type="ORF">MSG28_009772</name>
</gene>
<accession>A0ACC0JCE7</accession>
<evidence type="ECO:0000313" key="1">
    <source>
        <dbReference type="EMBL" id="KAI8421823.1"/>
    </source>
</evidence>
<name>A0ACC0JCE7_CHOFU</name>
<sequence length="399" mass="44525">MGIAAAFVPGFWTFTFLRLLVGIYGRKVSMIVAVVLEVFMGVIASFLPDYWSFTIVRMIVGFSVGGVMVVGFVIIMEYVGSEKRYIISALYQVPFTLGHIILAGFGYYFRDYMYFQLAISIVNVILLLYICILPESPRWLLAMNKTEEAIEILQRVAKINNMPVDDIRHKIEMDQMERQSSTLKKGTVADLFRTPNIRKNILVMSFAWFTCSYCFYGMAQYITHLTGNIFVNVVASGFVCFCACLIAIPVMRYMNRKMSVVLSNAACGICLLVIACFPQGIAAVVFACIGVLFSFIVFVIVYLYCTEMFPTVVRNAALGISSMMARVGSMIAPFVVDLGSYGVWCAPVAFGVFPLIAAALCLLLPETKDCELLTTLEEGEALGTDRQRTRNRNEPIEIT</sequence>
<protein>
    <submittedName>
        <fullName evidence="1">Uncharacterized protein</fullName>
    </submittedName>
</protein>
<comment type="caution">
    <text evidence="1">The sequence shown here is derived from an EMBL/GenBank/DDBJ whole genome shotgun (WGS) entry which is preliminary data.</text>
</comment>
<dbReference type="EMBL" id="CM046116">
    <property type="protein sequence ID" value="KAI8421823.1"/>
    <property type="molecule type" value="Genomic_DNA"/>
</dbReference>
<reference evidence="1 2" key="1">
    <citation type="journal article" date="2022" name="Genome Biol. Evol.">
        <title>The Spruce Budworm Genome: Reconstructing the Evolutionary History of Antifreeze Proteins.</title>
        <authorList>
            <person name="Beliveau C."/>
            <person name="Gagne P."/>
            <person name="Picq S."/>
            <person name="Vernygora O."/>
            <person name="Keeling C.I."/>
            <person name="Pinkney K."/>
            <person name="Doucet D."/>
            <person name="Wen F."/>
            <person name="Johnston J.S."/>
            <person name="Maaroufi H."/>
            <person name="Boyle B."/>
            <person name="Laroche J."/>
            <person name="Dewar K."/>
            <person name="Juretic N."/>
            <person name="Blackburn G."/>
            <person name="Nisole A."/>
            <person name="Brunet B."/>
            <person name="Brandao M."/>
            <person name="Lumley L."/>
            <person name="Duan J."/>
            <person name="Quan G."/>
            <person name="Lucarotti C.J."/>
            <person name="Roe A.D."/>
            <person name="Sperling F.A.H."/>
            <person name="Levesque R.C."/>
            <person name="Cusson M."/>
        </authorList>
    </citation>
    <scope>NUCLEOTIDE SEQUENCE [LARGE SCALE GENOMIC DNA]</scope>
    <source>
        <strain evidence="1">Glfc:IPQL:Cfum</strain>
    </source>
</reference>
<evidence type="ECO:0000313" key="2">
    <source>
        <dbReference type="Proteomes" id="UP001064048"/>
    </source>
</evidence>
<proteinExistence type="predicted"/>
<organism evidence="1 2">
    <name type="scientific">Choristoneura fumiferana</name>
    <name type="common">Spruce budworm moth</name>
    <name type="synonym">Archips fumiferana</name>
    <dbReference type="NCBI Taxonomy" id="7141"/>
    <lineage>
        <taxon>Eukaryota</taxon>
        <taxon>Metazoa</taxon>
        <taxon>Ecdysozoa</taxon>
        <taxon>Arthropoda</taxon>
        <taxon>Hexapoda</taxon>
        <taxon>Insecta</taxon>
        <taxon>Pterygota</taxon>
        <taxon>Neoptera</taxon>
        <taxon>Endopterygota</taxon>
        <taxon>Lepidoptera</taxon>
        <taxon>Glossata</taxon>
        <taxon>Ditrysia</taxon>
        <taxon>Tortricoidea</taxon>
        <taxon>Tortricidae</taxon>
        <taxon>Tortricinae</taxon>
        <taxon>Choristoneura</taxon>
    </lineage>
</organism>
<dbReference type="Proteomes" id="UP001064048">
    <property type="component" value="Chromosome 16"/>
</dbReference>
<keyword evidence="2" id="KW-1185">Reference proteome</keyword>